<accession>A0ABP8TY42</accession>
<protein>
    <submittedName>
        <fullName evidence="1">SRPBCC family protein</fullName>
    </submittedName>
</protein>
<dbReference type="Proteomes" id="UP001500212">
    <property type="component" value="Unassembled WGS sequence"/>
</dbReference>
<dbReference type="InterPro" id="IPR023393">
    <property type="entry name" value="START-like_dom_sf"/>
</dbReference>
<dbReference type="Gene3D" id="3.30.530.20">
    <property type="match status" value="1"/>
</dbReference>
<name>A0ABP8TY42_9ACTN</name>
<comment type="caution">
    <text evidence="1">The sequence shown here is derived from an EMBL/GenBank/DDBJ whole genome shotgun (WGS) entry which is preliminary data.</text>
</comment>
<evidence type="ECO:0000313" key="1">
    <source>
        <dbReference type="EMBL" id="GAA4619312.1"/>
    </source>
</evidence>
<dbReference type="InterPro" id="IPR019587">
    <property type="entry name" value="Polyketide_cyclase/dehydratase"/>
</dbReference>
<gene>
    <name evidence="1" type="ORF">GCM10023195_87210</name>
</gene>
<reference evidence="2" key="1">
    <citation type="journal article" date="2019" name="Int. J. Syst. Evol. Microbiol.">
        <title>The Global Catalogue of Microorganisms (GCM) 10K type strain sequencing project: providing services to taxonomists for standard genome sequencing and annotation.</title>
        <authorList>
            <consortium name="The Broad Institute Genomics Platform"/>
            <consortium name="The Broad Institute Genome Sequencing Center for Infectious Disease"/>
            <person name="Wu L."/>
            <person name="Ma J."/>
        </authorList>
    </citation>
    <scope>NUCLEOTIDE SEQUENCE [LARGE SCALE GENOMIC DNA]</scope>
    <source>
        <strain evidence="2">JCM 17938</strain>
    </source>
</reference>
<proteinExistence type="predicted"/>
<sequence length="139" mass="15113">MWEYEHTAETVASPEAVWRLWADVPGWGTWNAEIEKVEIDGPFAVGTQITMTPPDDEPVVLKVVEVAENALFVDQLDAGDFVVTTTHRVEPLGDGRSRIVYRTEIDGPAADQAGPELGPAITADFPDTVAALVRLAEGR</sequence>
<evidence type="ECO:0000313" key="2">
    <source>
        <dbReference type="Proteomes" id="UP001500212"/>
    </source>
</evidence>
<dbReference type="Pfam" id="PF10604">
    <property type="entry name" value="Polyketide_cyc2"/>
    <property type="match status" value="1"/>
</dbReference>
<dbReference type="SUPFAM" id="SSF55961">
    <property type="entry name" value="Bet v1-like"/>
    <property type="match status" value="1"/>
</dbReference>
<organism evidence="1 2">
    <name type="scientific">Actinoallomurus liliacearum</name>
    <dbReference type="NCBI Taxonomy" id="1080073"/>
    <lineage>
        <taxon>Bacteria</taxon>
        <taxon>Bacillati</taxon>
        <taxon>Actinomycetota</taxon>
        <taxon>Actinomycetes</taxon>
        <taxon>Streptosporangiales</taxon>
        <taxon>Thermomonosporaceae</taxon>
        <taxon>Actinoallomurus</taxon>
    </lineage>
</organism>
<dbReference type="RefSeq" id="WP_345367475.1">
    <property type="nucleotide sequence ID" value="NZ_BAABHJ010000041.1"/>
</dbReference>
<keyword evidence="2" id="KW-1185">Reference proteome</keyword>
<dbReference type="EMBL" id="BAABHJ010000041">
    <property type="protein sequence ID" value="GAA4619312.1"/>
    <property type="molecule type" value="Genomic_DNA"/>
</dbReference>